<keyword evidence="8" id="KW-1278">Translocase</keyword>
<protein>
    <submittedName>
        <fullName evidence="13">Cation-translocating P-type ATPase</fullName>
    </submittedName>
</protein>
<keyword evidence="4 11" id="KW-0812">Transmembrane</keyword>
<evidence type="ECO:0000256" key="9">
    <source>
        <dbReference type="ARBA" id="ARBA00022989"/>
    </source>
</evidence>
<feature type="transmembrane region" description="Helical" evidence="11">
    <location>
        <begin position="696"/>
        <end position="715"/>
    </location>
</feature>
<keyword evidence="7" id="KW-0067">ATP-binding</keyword>
<feature type="transmembrane region" description="Helical" evidence="11">
    <location>
        <begin position="80"/>
        <end position="100"/>
    </location>
</feature>
<dbReference type="PRINTS" id="PR00120">
    <property type="entry name" value="HATPASE"/>
</dbReference>
<dbReference type="SUPFAM" id="SSF81653">
    <property type="entry name" value="Calcium ATPase, transduction domain A"/>
    <property type="match status" value="1"/>
</dbReference>
<dbReference type="SMART" id="SM00831">
    <property type="entry name" value="Cation_ATPase_N"/>
    <property type="match status" value="1"/>
</dbReference>
<dbReference type="InterPro" id="IPR050510">
    <property type="entry name" value="Cation_transp_ATPase_P-type"/>
</dbReference>
<dbReference type="InterPro" id="IPR059000">
    <property type="entry name" value="ATPase_P-type_domA"/>
</dbReference>
<dbReference type="PANTHER" id="PTHR43294">
    <property type="entry name" value="SODIUM/POTASSIUM-TRANSPORTING ATPASE SUBUNIT ALPHA"/>
    <property type="match status" value="1"/>
</dbReference>
<keyword evidence="10 11" id="KW-0472">Membrane</keyword>
<dbReference type="PROSITE" id="PS00154">
    <property type="entry name" value="ATPASE_E1_E2"/>
    <property type="match status" value="1"/>
</dbReference>
<dbReference type="GO" id="GO:0030007">
    <property type="term" value="P:intracellular potassium ion homeostasis"/>
    <property type="evidence" value="ECO:0007669"/>
    <property type="project" value="TreeGrafter"/>
</dbReference>
<dbReference type="Pfam" id="PF13246">
    <property type="entry name" value="Cation_ATPase"/>
    <property type="match status" value="1"/>
</dbReference>
<evidence type="ECO:0000256" key="5">
    <source>
        <dbReference type="ARBA" id="ARBA00022723"/>
    </source>
</evidence>
<organism evidence="13 14">
    <name type="scientific">Panacibacter ginsenosidivorans</name>
    <dbReference type="NCBI Taxonomy" id="1813871"/>
    <lineage>
        <taxon>Bacteria</taxon>
        <taxon>Pseudomonadati</taxon>
        <taxon>Bacteroidota</taxon>
        <taxon>Chitinophagia</taxon>
        <taxon>Chitinophagales</taxon>
        <taxon>Chitinophagaceae</taxon>
        <taxon>Panacibacter</taxon>
    </lineage>
</organism>
<dbReference type="InterPro" id="IPR023299">
    <property type="entry name" value="ATPase_P-typ_cyto_dom_N"/>
</dbReference>
<dbReference type="OrthoDB" id="9770315at2"/>
<feature type="transmembrane region" description="Helical" evidence="11">
    <location>
        <begin position="764"/>
        <end position="782"/>
    </location>
</feature>
<dbReference type="GO" id="GO:0005886">
    <property type="term" value="C:plasma membrane"/>
    <property type="evidence" value="ECO:0007669"/>
    <property type="project" value="UniProtKB-SubCell"/>
</dbReference>
<dbReference type="FunFam" id="3.40.50.1000:FF:000028">
    <property type="entry name" value="Calcium-transporting P-type ATPase, putative"/>
    <property type="match status" value="1"/>
</dbReference>
<dbReference type="Gene3D" id="3.40.50.1000">
    <property type="entry name" value="HAD superfamily/HAD-like"/>
    <property type="match status" value="1"/>
</dbReference>
<dbReference type="InterPro" id="IPR001757">
    <property type="entry name" value="P_typ_ATPase"/>
</dbReference>
<dbReference type="NCBIfam" id="TIGR01494">
    <property type="entry name" value="ATPase_P-type"/>
    <property type="match status" value="3"/>
</dbReference>
<dbReference type="InterPro" id="IPR006068">
    <property type="entry name" value="ATPase_P-typ_cation-transptr_C"/>
</dbReference>
<feature type="domain" description="Cation-transporting P-type ATPase N-terminal" evidence="12">
    <location>
        <begin position="2"/>
        <end position="75"/>
    </location>
</feature>
<feature type="transmembrane region" description="Helical" evidence="11">
    <location>
        <begin position="834"/>
        <end position="853"/>
    </location>
</feature>
<dbReference type="SFLD" id="SFLDG00002">
    <property type="entry name" value="C1.7:_P-type_atpase_like"/>
    <property type="match status" value="1"/>
</dbReference>
<evidence type="ECO:0000313" key="14">
    <source>
        <dbReference type="Proteomes" id="UP000321533"/>
    </source>
</evidence>
<dbReference type="GO" id="GO:1990573">
    <property type="term" value="P:potassium ion import across plasma membrane"/>
    <property type="evidence" value="ECO:0007669"/>
    <property type="project" value="TreeGrafter"/>
</dbReference>
<dbReference type="Pfam" id="PF00690">
    <property type="entry name" value="Cation_ATPase_N"/>
    <property type="match status" value="1"/>
</dbReference>
<evidence type="ECO:0000256" key="1">
    <source>
        <dbReference type="ARBA" id="ARBA00004651"/>
    </source>
</evidence>
<dbReference type="InterPro" id="IPR008250">
    <property type="entry name" value="ATPase_P-typ_transduc_dom_A_sf"/>
</dbReference>
<dbReference type="SUPFAM" id="SSF81660">
    <property type="entry name" value="Metal cation-transporting ATPase, ATP-binding domain N"/>
    <property type="match status" value="1"/>
</dbReference>
<feature type="transmembrane region" description="Helical" evidence="11">
    <location>
        <begin position="243"/>
        <end position="260"/>
    </location>
</feature>
<evidence type="ECO:0000256" key="2">
    <source>
        <dbReference type="ARBA" id="ARBA00005675"/>
    </source>
</evidence>
<dbReference type="PRINTS" id="PR00119">
    <property type="entry name" value="CATATPASE"/>
</dbReference>
<comment type="subcellular location">
    <subcellularLocation>
        <location evidence="1">Cell membrane</location>
        <topology evidence="1">Multi-pass membrane protein</topology>
    </subcellularLocation>
</comment>
<name>A0A5B8VHK7_9BACT</name>
<dbReference type="GO" id="GO:0006883">
    <property type="term" value="P:intracellular sodium ion homeostasis"/>
    <property type="evidence" value="ECO:0007669"/>
    <property type="project" value="TreeGrafter"/>
</dbReference>
<feature type="transmembrane region" description="Helical" evidence="11">
    <location>
        <begin position="266"/>
        <end position="294"/>
    </location>
</feature>
<evidence type="ECO:0000256" key="7">
    <source>
        <dbReference type="ARBA" id="ARBA00022840"/>
    </source>
</evidence>
<dbReference type="GO" id="GO:0005524">
    <property type="term" value="F:ATP binding"/>
    <property type="evidence" value="ECO:0007669"/>
    <property type="project" value="UniProtKB-KW"/>
</dbReference>
<evidence type="ECO:0000256" key="8">
    <source>
        <dbReference type="ARBA" id="ARBA00022967"/>
    </source>
</evidence>
<dbReference type="KEGG" id="pgin:FRZ67_00115"/>
<dbReference type="EMBL" id="CP042435">
    <property type="protein sequence ID" value="QEC70086.1"/>
    <property type="molecule type" value="Genomic_DNA"/>
</dbReference>
<keyword evidence="9 11" id="KW-1133">Transmembrane helix</keyword>
<dbReference type="AlphaFoldDB" id="A0A5B8VHK7"/>
<dbReference type="InterPro" id="IPR023214">
    <property type="entry name" value="HAD_sf"/>
</dbReference>
<evidence type="ECO:0000256" key="3">
    <source>
        <dbReference type="ARBA" id="ARBA00022475"/>
    </source>
</evidence>
<keyword evidence="5" id="KW-0479">Metal-binding</keyword>
<gene>
    <name evidence="13" type="ORF">FRZ67_00115</name>
</gene>
<dbReference type="GO" id="GO:0046872">
    <property type="term" value="F:metal ion binding"/>
    <property type="evidence" value="ECO:0007669"/>
    <property type="project" value="UniProtKB-KW"/>
</dbReference>
<reference evidence="13 14" key="1">
    <citation type="journal article" date="2016" name="Int. J. Syst. Evol. Microbiol.">
        <title>Panacibacter ginsenosidivorans gen. nov., sp. nov., with ginsenoside converting activity isolated from soil of a ginseng field.</title>
        <authorList>
            <person name="Siddiqi M.Z."/>
            <person name="Muhammad Shafi S."/>
            <person name="Choi K.D."/>
            <person name="Im W.T."/>
        </authorList>
    </citation>
    <scope>NUCLEOTIDE SEQUENCE [LARGE SCALE GENOMIC DNA]</scope>
    <source>
        <strain evidence="13 14">Gsoil1550</strain>
    </source>
</reference>
<evidence type="ECO:0000313" key="13">
    <source>
        <dbReference type="EMBL" id="QEC70086.1"/>
    </source>
</evidence>
<feature type="transmembrane region" description="Helical" evidence="11">
    <location>
        <begin position="802"/>
        <end position="822"/>
    </location>
</feature>
<dbReference type="Pfam" id="PF00689">
    <property type="entry name" value="Cation_ATPase_C"/>
    <property type="match status" value="1"/>
</dbReference>
<dbReference type="FunFam" id="2.70.150.10:FF:000016">
    <property type="entry name" value="Calcium-transporting P-type ATPase putative"/>
    <property type="match status" value="1"/>
</dbReference>
<accession>A0A5B8VHK7</accession>
<evidence type="ECO:0000256" key="6">
    <source>
        <dbReference type="ARBA" id="ARBA00022741"/>
    </source>
</evidence>
<keyword evidence="3" id="KW-1003">Cell membrane</keyword>
<dbReference type="Pfam" id="PF00122">
    <property type="entry name" value="E1-E2_ATPase"/>
    <property type="match status" value="1"/>
</dbReference>
<dbReference type="SFLD" id="SFLDS00003">
    <property type="entry name" value="Haloacid_Dehalogenase"/>
    <property type="match status" value="1"/>
</dbReference>
<dbReference type="InterPro" id="IPR044492">
    <property type="entry name" value="P_typ_ATPase_HD_dom"/>
</dbReference>
<dbReference type="InterPro" id="IPR023298">
    <property type="entry name" value="ATPase_P-typ_TM_dom_sf"/>
</dbReference>
<dbReference type="Gene3D" id="1.20.1110.10">
    <property type="entry name" value="Calcium-transporting ATPase, transmembrane domain"/>
    <property type="match status" value="1"/>
</dbReference>
<evidence type="ECO:0000256" key="11">
    <source>
        <dbReference type="SAM" id="Phobius"/>
    </source>
</evidence>
<dbReference type="Gene3D" id="2.70.150.10">
    <property type="entry name" value="Calcium-transporting ATPase, cytoplasmic transduction domain A"/>
    <property type="match status" value="1"/>
</dbReference>
<dbReference type="Gene3D" id="3.40.1110.10">
    <property type="entry name" value="Calcium-transporting ATPase, cytoplasmic domain N"/>
    <property type="match status" value="1"/>
</dbReference>
<dbReference type="SFLD" id="SFLDF00027">
    <property type="entry name" value="p-type_atpase"/>
    <property type="match status" value="1"/>
</dbReference>
<dbReference type="GO" id="GO:1902600">
    <property type="term" value="P:proton transmembrane transport"/>
    <property type="evidence" value="ECO:0007669"/>
    <property type="project" value="TreeGrafter"/>
</dbReference>
<dbReference type="InterPro" id="IPR018303">
    <property type="entry name" value="ATPase_P-typ_P_site"/>
</dbReference>
<evidence type="ECO:0000256" key="4">
    <source>
        <dbReference type="ARBA" id="ARBA00022692"/>
    </source>
</evidence>
<dbReference type="GO" id="GO:0036376">
    <property type="term" value="P:sodium ion export across plasma membrane"/>
    <property type="evidence" value="ECO:0007669"/>
    <property type="project" value="TreeGrafter"/>
</dbReference>
<dbReference type="SUPFAM" id="SSF56784">
    <property type="entry name" value="HAD-like"/>
    <property type="match status" value="1"/>
</dbReference>
<dbReference type="GO" id="GO:0005391">
    <property type="term" value="F:P-type sodium:potassium-exchanging transporter activity"/>
    <property type="evidence" value="ECO:0007669"/>
    <property type="project" value="TreeGrafter"/>
</dbReference>
<dbReference type="InterPro" id="IPR036412">
    <property type="entry name" value="HAD-like_sf"/>
</dbReference>
<feature type="transmembrane region" description="Helical" evidence="11">
    <location>
        <begin position="663"/>
        <end position="684"/>
    </location>
</feature>
<dbReference type="InterPro" id="IPR004014">
    <property type="entry name" value="ATPase_P-typ_cation-transptr_N"/>
</dbReference>
<dbReference type="Proteomes" id="UP000321533">
    <property type="component" value="Chromosome"/>
</dbReference>
<dbReference type="CDD" id="cd02089">
    <property type="entry name" value="P-type_ATPase_Ca_prok"/>
    <property type="match status" value="1"/>
</dbReference>
<dbReference type="Pfam" id="PF08282">
    <property type="entry name" value="Hydrolase_3"/>
    <property type="match status" value="1"/>
</dbReference>
<comment type="similarity">
    <text evidence="2">Belongs to the cation transport ATPase (P-type) (TC 3.A.3) family. Type IIA subfamily.</text>
</comment>
<evidence type="ECO:0000259" key="12">
    <source>
        <dbReference type="SMART" id="SM00831"/>
    </source>
</evidence>
<sequence length="865" mass="95358">MNWHLEDIDKVLEITGSSKEGLSTTEAGKRLLEYGPNEITQVHRRSAWLLLLQQFKDFMILILVVAAIISGLLGDVTDTLVIVAIVILNAVIGFIQEYRAEKAMESLRKMTATNVQVFRDNTILSMPSDILVPGDIILLEAGNILPADIRLIEAVQVKVNEASLTGESLPVEKQTDTLNAQVLPLGDYTNMAFKGTFVTGGRGKGVVIATGMNTELGKVARLLQQPEVQTPLQKRLASFGRNLAYIILFICFVVFAIGFLKGEDVILMLMTSLSLAVAAIPEALPAVITIALAIGAKKMVRKNVLIRKLPAVETLGSVTYICTDKTGTLTLNKMTVEEIAGNDFSIYDNCNTSEKYSGNEYRLLMLAMALNNDVYRDKDNNLIGDPTEIALFEFASAAGYDKTKMEKQYPRVAEIPFDSKRKCMTTIHRYGDEFIAFTKGATEVLLQKIKDPSSVEKWQKPLDNMTGKGLRVLGFATRKFDVLPASITPDTIEEQLNLQGLTGLIDPPREEARQAVQECKTAGINPVMITGDHPVTAAVIARRLNIIETEDDRIITGAELSSMSDRDLLEIVDDIKVYARVSPEQKLNIVKALQKKGAYVAMTGDGVNDAPALKRADIGVAMGITGTDVAKEAAHMILLDDNFASIVKAVKEGRKIFDNTRRFIRYVLTGNTAEILTIFLAPFFSLPIPLLPIHILWINLVTDGLPGLALTAESAEENIMHRPPRNPKQSIFDDGLGIHVLWVGLLLASLTIGTQAYAIHVNDSHWQTMVFTVLCLGQLTYAMAIRSETLSLFRQGIFSNRALIFTVVITFILQLAIIYFPFLNMIFKTEPLSIKDLVFCIAVSMVVFVVVEAKKVIHASIRSRQ</sequence>
<feature type="transmembrane region" description="Helical" evidence="11">
    <location>
        <begin position="736"/>
        <end position="758"/>
    </location>
</feature>
<evidence type="ECO:0000256" key="10">
    <source>
        <dbReference type="ARBA" id="ARBA00023136"/>
    </source>
</evidence>
<keyword evidence="14" id="KW-1185">Reference proteome</keyword>
<keyword evidence="6" id="KW-0547">Nucleotide-binding</keyword>
<proteinExistence type="inferred from homology"/>
<dbReference type="SUPFAM" id="SSF81665">
    <property type="entry name" value="Calcium ATPase, transmembrane domain M"/>
    <property type="match status" value="1"/>
</dbReference>
<feature type="transmembrane region" description="Helical" evidence="11">
    <location>
        <begin position="58"/>
        <end position="74"/>
    </location>
</feature>
<dbReference type="GO" id="GO:0016887">
    <property type="term" value="F:ATP hydrolysis activity"/>
    <property type="evidence" value="ECO:0007669"/>
    <property type="project" value="InterPro"/>
</dbReference>
<dbReference type="PANTHER" id="PTHR43294:SF21">
    <property type="entry name" value="CATION TRANSPORTING ATPASE"/>
    <property type="match status" value="1"/>
</dbReference>